<gene>
    <name evidence="1" type="ORF">Pla175_42970</name>
</gene>
<evidence type="ECO:0000313" key="2">
    <source>
        <dbReference type="Proteomes" id="UP000317429"/>
    </source>
</evidence>
<sequence length="412" mass="45472">MGLLDRFRKRLTPDSFAELLTKRLRAAGEQSEIVYDAKTFTLHRGGVEAITYLGNIFSEYERADADHREQVLRTFLATWFTAQLELPAELDDARPDILAAVRTRAYFEVGVPLMALLAGGEAPPSDQMAYADIAGCLAVTPVYDLPTSIRQLDARDLEAWGVTLYEALEIARINLTETTRECAKAGDVYVFAHGDSHDAARILLTDLLGSLDVEGETIAMAPNRELLLVTGSENEEGLKDMAEMARKSLEHERGISGTALRLELGEWAVWLPDASHAAYPALSLLHAQTLVGEYEQQRELLTLQQQQQGADRLFVSSFNATQDQKTGRVNTYCIWPEGMPALLPRTDRVVLSTTGPDGKPSGIVAAAEWGRVEQEVGLRMAPVEAYPERWRVESFPGPEELARIGMADWAAG</sequence>
<keyword evidence="2" id="KW-1185">Reference proteome</keyword>
<name>A0A518DHE0_9BACT</name>
<proteinExistence type="predicted"/>
<dbReference type="OrthoDB" id="259915at2"/>
<evidence type="ECO:0008006" key="3">
    <source>
        <dbReference type="Google" id="ProtNLM"/>
    </source>
</evidence>
<accession>A0A518DHE0</accession>
<evidence type="ECO:0000313" key="1">
    <source>
        <dbReference type="EMBL" id="QDU90884.1"/>
    </source>
</evidence>
<organism evidence="1 2">
    <name type="scientific">Pirellulimonas nuda</name>
    <dbReference type="NCBI Taxonomy" id="2528009"/>
    <lineage>
        <taxon>Bacteria</taxon>
        <taxon>Pseudomonadati</taxon>
        <taxon>Planctomycetota</taxon>
        <taxon>Planctomycetia</taxon>
        <taxon>Pirellulales</taxon>
        <taxon>Lacipirellulaceae</taxon>
        <taxon>Pirellulimonas</taxon>
    </lineage>
</organism>
<dbReference type="Proteomes" id="UP000317429">
    <property type="component" value="Chromosome"/>
</dbReference>
<protein>
    <recommendedName>
        <fullName evidence="3">DUF1444 family protein</fullName>
    </recommendedName>
</protein>
<dbReference type="EMBL" id="CP036291">
    <property type="protein sequence ID" value="QDU90884.1"/>
    <property type="molecule type" value="Genomic_DNA"/>
</dbReference>
<reference evidence="1 2" key="1">
    <citation type="submission" date="2019-02" db="EMBL/GenBank/DDBJ databases">
        <title>Deep-cultivation of Planctomycetes and their phenomic and genomic characterization uncovers novel biology.</title>
        <authorList>
            <person name="Wiegand S."/>
            <person name="Jogler M."/>
            <person name="Boedeker C."/>
            <person name="Pinto D."/>
            <person name="Vollmers J."/>
            <person name="Rivas-Marin E."/>
            <person name="Kohn T."/>
            <person name="Peeters S.H."/>
            <person name="Heuer A."/>
            <person name="Rast P."/>
            <person name="Oberbeckmann S."/>
            <person name="Bunk B."/>
            <person name="Jeske O."/>
            <person name="Meyerdierks A."/>
            <person name="Storesund J.E."/>
            <person name="Kallscheuer N."/>
            <person name="Luecker S."/>
            <person name="Lage O.M."/>
            <person name="Pohl T."/>
            <person name="Merkel B.J."/>
            <person name="Hornburger P."/>
            <person name="Mueller R.-W."/>
            <person name="Bruemmer F."/>
            <person name="Labrenz M."/>
            <person name="Spormann A.M."/>
            <person name="Op den Camp H."/>
            <person name="Overmann J."/>
            <person name="Amann R."/>
            <person name="Jetten M.S.M."/>
            <person name="Mascher T."/>
            <person name="Medema M.H."/>
            <person name="Devos D.P."/>
            <person name="Kaster A.-K."/>
            <person name="Ovreas L."/>
            <person name="Rohde M."/>
            <person name="Galperin M.Y."/>
            <person name="Jogler C."/>
        </authorList>
    </citation>
    <scope>NUCLEOTIDE SEQUENCE [LARGE SCALE GENOMIC DNA]</scope>
    <source>
        <strain evidence="1 2">Pla175</strain>
    </source>
</reference>
<dbReference type="RefSeq" id="WP_145290255.1">
    <property type="nucleotide sequence ID" value="NZ_CP036291.1"/>
</dbReference>
<dbReference type="KEGG" id="pnd:Pla175_42970"/>
<dbReference type="AlphaFoldDB" id="A0A518DHE0"/>